<organism evidence="1 2">
    <name type="scientific">Trinickia dinghuensis</name>
    <dbReference type="NCBI Taxonomy" id="2291023"/>
    <lineage>
        <taxon>Bacteria</taxon>
        <taxon>Pseudomonadati</taxon>
        <taxon>Pseudomonadota</taxon>
        <taxon>Betaproteobacteria</taxon>
        <taxon>Burkholderiales</taxon>
        <taxon>Burkholderiaceae</taxon>
        <taxon>Trinickia</taxon>
    </lineage>
</organism>
<dbReference type="EMBL" id="QRGA01000005">
    <property type="protein sequence ID" value="RDU99208.1"/>
    <property type="molecule type" value="Genomic_DNA"/>
</dbReference>
<dbReference type="OrthoDB" id="9011013at2"/>
<name>A0A3D8K1L7_9BURK</name>
<dbReference type="AlphaFoldDB" id="A0A3D8K1L7"/>
<sequence>MNIEPGVLAVVRGCPTADCNDQIVEIVSRAPPLADFGASWNCTNSRIQEAGFAFLPIPHSMLRPIGGTPLHDEQLDEVTA</sequence>
<evidence type="ECO:0000313" key="1">
    <source>
        <dbReference type="EMBL" id="RDU99208.1"/>
    </source>
</evidence>
<evidence type="ECO:0000313" key="2">
    <source>
        <dbReference type="Proteomes" id="UP000256838"/>
    </source>
</evidence>
<keyword evidence="2" id="KW-1185">Reference proteome</keyword>
<comment type="caution">
    <text evidence="1">The sequence shown here is derived from an EMBL/GenBank/DDBJ whole genome shotgun (WGS) entry which is preliminary data.</text>
</comment>
<reference evidence="1 2" key="1">
    <citation type="submission" date="2018-08" db="EMBL/GenBank/DDBJ databases">
        <title>Paraburkholderia sp. DHOM06 isolated from forest soil.</title>
        <authorList>
            <person name="Gao Z.-H."/>
            <person name="Qiu L.-H."/>
        </authorList>
    </citation>
    <scope>NUCLEOTIDE SEQUENCE [LARGE SCALE GENOMIC DNA]</scope>
    <source>
        <strain evidence="1 2">DHOM06</strain>
    </source>
</reference>
<accession>A0A3D8K1L7</accession>
<dbReference type="Proteomes" id="UP000256838">
    <property type="component" value="Unassembled WGS sequence"/>
</dbReference>
<protein>
    <submittedName>
        <fullName evidence="1">Uncharacterized protein</fullName>
    </submittedName>
</protein>
<gene>
    <name evidence="1" type="ORF">DWV00_08770</name>
</gene>
<proteinExistence type="predicted"/>
<dbReference type="RefSeq" id="WP_115533181.1">
    <property type="nucleotide sequence ID" value="NZ_QRGA01000005.1"/>
</dbReference>